<evidence type="ECO:0000313" key="4">
    <source>
        <dbReference type="Proteomes" id="UP000186777"/>
    </source>
</evidence>
<gene>
    <name evidence="3" type="ORF">BHW43_02960</name>
</gene>
<name>A0A1Q6R8V3_9FIRM</name>
<feature type="domain" description="Helix-hairpin-helix DNA-binding motif class 1" evidence="2">
    <location>
        <begin position="166"/>
        <end position="185"/>
    </location>
</feature>
<dbReference type="SUPFAM" id="SSF47781">
    <property type="entry name" value="RuvA domain 2-like"/>
    <property type="match status" value="1"/>
</dbReference>
<evidence type="ECO:0000256" key="1">
    <source>
        <dbReference type="SAM" id="MobiDB-lite"/>
    </source>
</evidence>
<evidence type="ECO:0000313" key="3">
    <source>
        <dbReference type="EMBL" id="OLA38795.1"/>
    </source>
</evidence>
<dbReference type="RefSeq" id="WP_303679449.1">
    <property type="nucleotide sequence ID" value="NZ_MNTG01000008.1"/>
</dbReference>
<dbReference type="SMART" id="SM00278">
    <property type="entry name" value="HhH1"/>
    <property type="match status" value="2"/>
</dbReference>
<dbReference type="GO" id="GO:0015627">
    <property type="term" value="C:type II protein secretion system complex"/>
    <property type="evidence" value="ECO:0007669"/>
    <property type="project" value="TreeGrafter"/>
</dbReference>
<dbReference type="GO" id="GO:0003677">
    <property type="term" value="F:DNA binding"/>
    <property type="evidence" value="ECO:0007669"/>
    <property type="project" value="InterPro"/>
</dbReference>
<dbReference type="STRING" id="626940.BHW43_02960"/>
<dbReference type="InterPro" id="IPR003583">
    <property type="entry name" value="Hlx-hairpin-Hlx_DNA-bd_motif"/>
</dbReference>
<reference evidence="3 4" key="1">
    <citation type="journal article" date="2016" name="Nat. Biotechnol.">
        <title>Measurement of bacterial replication rates in microbial communities.</title>
        <authorList>
            <person name="Brown C.T."/>
            <person name="Olm M.R."/>
            <person name="Thomas B.C."/>
            <person name="Banfield J.F."/>
        </authorList>
    </citation>
    <scope>NUCLEOTIDE SEQUENCE [LARGE SCALE GENOMIC DNA]</scope>
    <source>
        <strain evidence="3">46_33</strain>
    </source>
</reference>
<dbReference type="Pfam" id="PF10531">
    <property type="entry name" value="SLBB"/>
    <property type="match status" value="1"/>
</dbReference>
<dbReference type="AlphaFoldDB" id="A0A1Q6R8V3"/>
<dbReference type="GO" id="GO:0006281">
    <property type="term" value="P:DNA repair"/>
    <property type="evidence" value="ECO:0007669"/>
    <property type="project" value="InterPro"/>
</dbReference>
<feature type="domain" description="Helix-hairpin-helix DNA-binding motif class 1" evidence="2">
    <location>
        <begin position="195"/>
        <end position="214"/>
    </location>
</feature>
<dbReference type="InterPro" id="IPR051675">
    <property type="entry name" value="Endo/Exo/Phosphatase_dom_1"/>
</dbReference>
<dbReference type="Gene3D" id="1.10.150.320">
    <property type="entry name" value="Photosystem II 12 kDa extrinsic protein"/>
    <property type="match status" value="1"/>
</dbReference>
<organism evidence="3 4">
    <name type="scientific">Phascolarctobacterium succinatutens</name>
    <dbReference type="NCBI Taxonomy" id="626940"/>
    <lineage>
        <taxon>Bacteria</taxon>
        <taxon>Bacillati</taxon>
        <taxon>Bacillota</taxon>
        <taxon>Negativicutes</taxon>
        <taxon>Acidaminococcales</taxon>
        <taxon>Acidaminococcaceae</taxon>
        <taxon>Phascolarctobacterium</taxon>
    </lineage>
</organism>
<evidence type="ECO:0000259" key="2">
    <source>
        <dbReference type="SMART" id="SM00278"/>
    </source>
</evidence>
<comment type="caution">
    <text evidence="3">The sequence shown here is derived from an EMBL/GenBank/DDBJ whole genome shotgun (WGS) entry which is preliminary data.</text>
</comment>
<dbReference type="PANTHER" id="PTHR21180">
    <property type="entry name" value="ENDONUCLEASE/EXONUCLEASE/PHOSPHATASE FAMILY DOMAIN-CONTAINING PROTEIN 1"/>
    <property type="match status" value="1"/>
</dbReference>
<dbReference type="InterPro" id="IPR010994">
    <property type="entry name" value="RuvA_2-like"/>
</dbReference>
<dbReference type="Gene3D" id="3.10.560.10">
    <property type="entry name" value="Outer membrane lipoprotein wza domain like"/>
    <property type="match status" value="1"/>
</dbReference>
<dbReference type="EMBL" id="MNTG01000008">
    <property type="protein sequence ID" value="OLA38795.1"/>
    <property type="molecule type" value="Genomic_DNA"/>
</dbReference>
<proteinExistence type="predicted"/>
<sequence length="218" mass="22820">MQAKSKKLIFIAVLLTGCIITSLISSNDKAKTLPVSSLPQSAQGAVTSKAAQAKTVRVQVSGAVLEPGIYDVPASCRVEEAIAAAGGLTENADSERVNLVRKVRDGMQIRVPVQKAARTSSTQRKSAQAKSSLGESASGKYGSAKAGSGRNNSMMQNVRINSASAGELQQLPGIGPALAQRIVETRNSGRFTSAEDLLRVPGIGKAKLAKLRDYVEVD</sequence>
<dbReference type="InterPro" id="IPR019554">
    <property type="entry name" value="Soluble_ligand-bd"/>
</dbReference>
<dbReference type="GO" id="GO:0015628">
    <property type="term" value="P:protein secretion by the type II secretion system"/>
    <property type="evidence" value="ECO:0007669"/>
    <property type="project" value="TreeGrafter"/>
</dbReference>
<feature type="region of interest" description="Disordered" evidence="1">
    <location>
        <begin position="111"/>
        <end position="152"/>
    </location>
</feature>
<feature type="compositionally biased region" description="Low complexity" evidence="1">
    <location>
        <begin position="136"/>
        <end position="149"/>
    </location>
</feature>
<accession>A0A1Q6R8V3</accession>
<dbReference type="Pfam" id="PF12836">
    <property type="entry name" value="HHH_3"/>
    <property type="match status" value="1"/>
</dbReference>
<dbReference type="PANTHER" id="PTHR21180:SF32">
    <property type="entry name" value="ENDONUCLEASE_EXONUCLEASE_PHOSPHATASE FAMILY DOMAIN-CONTAINING PROTEIN 1"/>
    <property type="match status" value="1"/>
</dbReference>
<protein>
    <recommendedName>
        <fullName evidence="2">Helix-hairpin-helix DNA-binding motif class 1 domain-containing protein</fullName>
    </recommendedName>
</protein>
<dbReference type="Proteomes" id="UP000186777">
    <property type="component" value="Unassembled WGS sequence"/>
</dbReference>
<dbReference type="PROSITE" id="PS51257">
    <property type="entry name" value="PROKAR_LIPOPROTEIN"/>
    <property type="match status" value="1"/>
</dbReference>
<feature type="compositionally biased region" description="Polar residues" evidence="1">
    <location>
        <begin position="117"/>
        <end position="135"/>
    </location>
</feature>